<sequence length="106" mass="12280">YTGKPIPGEFKHVPGGKRIFKKTVYDPNVISDNEMIKSSKDAMKEAVKSGRCEKLVTQKKIKYKGQVLYRGKTLKFEGYKNMNTGEIENAHPVLEWSRKLNEYRKK</sequence>
<name>A0A1H9UAN1_9FIRM</name>
<dbReference type="AlphaFoldDB" id="A0A1H9UAN1"/>
<gene>
    <name evidence="1" type="ORF">SAMN02910429_02015</name>
</gene>
<reference evidence="2" key="1">
    <citation type="submission" date="2016-10" db="EMBL/GenBank/DDBJ databases">
        <authorList>
            <person name="Varghese N."/>
            <person name="Submissions S."/>
        </authorList>
    </citation>
    <scope>NUCLEOTIDE SEQUENCE [LARGE SCALE GENOMIC DNA]</scope>
    <source>
        <strain evidence="2">S1b</strain>
    </source>
</reference>
<keyword evidence="2" id="KW-1185">Reference proteome</keyword>
<evidence type="ECO:0000313" key="1">
    <source>
        <dbReference type="EMBL" id="SES06321.1"/>
    </source>
</evidence>
<dbReference type="Proteomes" id="UP000182471">
    <property type="component" value="Unassembled WGS sequence"/>
</dbReference>
<evidence type="ECO:0000313" key="2">
    <source>
        <dbReference type="Proteomes" id="UP000182471"/>
    </source>
</evidence>
<accession>A0A1H9UAN1</accession>
<dbReference type="RefSeq" id="WP_207645455.1">
    <property type="nucleotide sequence ID" value="NZ_FOGW01000025.1"/>
</dbReference>
<feature type="non-terminal residue" evidence="1">
    <location>
        <position position="1"/>
    </location>
</feature>
<organism evidence="1 2">
    <name type="scientific">Lachnobacterium bovis</name>
    <dbReference type="NCBI Taxonomy" id="140626"/>
    <lineage>
        <taxon>Bacteria</taxon>
        <taxon>Bacillati</taxon>
        <taxon>Bacillota</taxon>
        <taxon>Clostridia</taxon>
        <taxon>Lachnospirales</taxon>
        <taxon>Lachnospiraceae</taxon>
        <taxon>Lachnobacterium</taxon>
    </lineage>
</organism>
<proteinExistence type="predicted"/>
<dbReference type="EMBL" id="FOGW01000025">
    <property type="protein sequence ID" value="SES06321.1"/>
    <property type="molecule type" value="Genomic_DNA"/>
</dbReference>
<protein>
    <submittedName>
        <fullName evidence="1">Uncharacterized protein</fullName>
    </submittedName>
</protein>